<keyword evidence="10" id="KW-1185">Reference proteome</keyword>
<dbReference type="SMART" id="SM00380">
    <property type="entry name" value="AP2"/>
    <property type="match status" value="1"/>
</dbReference>
<dbReference type="Gene3D" id="3.30.730.10">
    <property type="entry name" value="AP2/ERF domain"/>
    <property type="match status" value="1"/>
</dbReference>
<organism evidence="9 10">
    <name type="scientific">Gossypium stocksii</name>
    <dbReference type="NCBI Taxonomy" id="47602"/>
    <lineage>
        <taxon>Eukaryota</taxon>
        <taxon>Viridiplantae</taxon>
        <taxon>Streptophyta</taxon>
        <taxon>Embryophyta</taxon>
        <taxon>Tracheophyta</taxon>
        <taxon>Spermatophyta</taxon>
        <taxon>Magnoliopsida</taxon>
        <taxon>eudicotyledons</taxon>
        <taxon>Gunneridae</taxon>
        <taxon>Pentapetalae</taxon>
        <taxon>rosids</taxon>
        <taxon>malvids</taxon>
        <taxon>Malvales</taxon>
        <taxon>Malvaceae</taxon>
        <taxon>Malvoideae</taxon>
        <taxon>Gossypium</taxon>
    </lineage>
</organism>
<feature type="region of interest" description="Disordered" evidence="7">
    <location>
        <begin position="62"/>
        <end position="83"/>
    </location>
</feature>
<keyword evidence="6" id="KW-0539">Nucleus</keyword>
<sequence length="83" mass="9122">MPPCPTPPPHHDRRVSHHNHLDAAAKTIEPGAIFARESRTFDSAEEAARAYDTAAMTLHGPKAKTNFPINPSNTTTFSIDNHH</sequence>
<dbReference type="PROSITE" id="PS51032">
    <property type="entry name" value="AP2_ERF"/>
    <property type="match status" value="1"/>
</dbReference>
<comment type="subcellular location">
    <subcellularLocation>
        <location evidence="1">Nucleus</location>
    </subcellularLocation>
</comment>
<protein>
    <recommendedName>
        <fullName evidence="8">AP2/ERF domain-containing protein</fullName>
    </recommendedName>
</protein>
<dbReference type="PANTHER" id="PTHR31677:SF248">
    <property type="entry name" value="OS04G0669200 PROTEIN"/>
    <property type="match status" value="1"/>
</dbReference>
<name>A0A9D3USB7_9ROSI</name>
<feature type="domain" description="AP2/ERF" evidence="8">
    <location>
        <begin position="11"/>
        <end position="68"/>
    </location>
</feature>
<dbReference type="GO" id="GO:0009873">
    <property type="term" value="P:ethylene-activated signaling pathway"/>
    <property type="evidence" value="ECO:0007669"/>
    <property type="project" value="UniProtKB-KW"/>
</dbReference>
<evidence type="ECO:0000256" key="1">
    <source>
        <dbReference type="ARBA" id="ARBA00004123"/>
    </source>
</evidence>
<dbReference type="GO" id="GO:0005634">
    <property type="term" value="C:nucleus"/>
    <property type="evidence" value="ECO:0007669"/>
    <property type="project" value="UniProtKB-SubCell"/>
</dbReference>
<feature type="compositionally biased region" description="Polar residues" evidence="7">
    <location>
        <begin position="67"/>
        <end position="83"/>
    </location>
</feature>
<evidence type="ECO:0000313" key="9">
    <source>
        <dbReference type="EMBL" id="KAH1056538.1"/>
    </source>
</evidence>
<evidence type="ECO:0000256" key="4">
    <source>
        <dbReference type="ARBA" id="ARBA00023125"/>
    </source>
</evidence>
<evidence type="ECO:0000259" key="8">
    <source>
        <dbReference type="PROSITE" id="PS51032"/>
    </source>
</evidence>
<dbReference type="GO" id="GO:0003677">
    <property type="term" value="F:DNA binding"/>
    <property type="evidence" value="ECO:0007669"/>
    <property type="project" value="UniProtKB-KW"/>
</dbReference>
<keyword evidence="2" id="KW-0936">Ethylene signaling pathway</keyword>
<evidence type="ECO:0000256" key="5">
    <source>
        <dbReference type="ARBA" id="ARBA00023163"/>
    </source>
</evidence>
<dbReference type="InterPro" id="IPR016177">
    <property type="entry name" value="DNA-bd_dom_sf"/>
</dbReference>
<dbReference type="PANTHER" id="PTHR31677">
    <property type="entry name" value="AP2 DOMAIN CLASS TRANSCRIPTION FACTOR"/>
    <property type="match status" value="1"/>
</dbReference>
<dbReference type="InterPro" id="IPR001471">
    <property type="entry name" value="AP2/ERF_dom"/>
</dbReference>
<proteinExistence type="predicted"/>
<dbReference type="EMBL" id="JAIQCV010000010">
    <property type="protein sequence ID" value="KAH1056538.1"/>
    <property type="molecule type" value="Genomic_DNA"/>
</dbReference>
<keyword evidence="3" id="KW-0805">Transcription regulation</keyword>
<evidence type="ECO:0000256" key="2">
    <source>
        <dbReference type="ARBA" id="ARBA00022745"/>
    </source>
</evidence>
<comment type="caution">
    <text evidence="9">The sequence shown here is derived from an EMBL/GenBank/DDBJ whole genome shotgun (WGS) entry which is preliminary data.</text>
</comment>
<dbReference type="GO" id="GO:0003700">
    <property type="term" value="F:DNA-binding transcription factor activity"/>
    <property type="evidence" value="ECO:0007669"/>
    <property type="project" value="InterPro"/>
</dbReference>
<evidence type="ECO:0000256" key="6">
    <source>
        <dbReference type="ARBA" id="ARBA00023242"/>
    </source>
</evidence>
<accession>A0A9D3USB7</accession>
<dbReference type="Proteomes" id="UP000828251">
    <property type="component" value="Unassembled WGS sequence"/>
</dbReference>
<keyword evidence="4" id="KW-0238">DNA-binding</keyword>
<evidence type="ECO:0000313" key="10">
    <source>
        <dbReference type="Proteomes" id="UP000828251"/>
    </source>
</evidence>
<evidence type="ECO:0000256" key="3">
    <source>
        <dbReference type="ARBA" id="ARBA00023015"/>
    </source>
</evidence>
<dbReference type="InterPro" id="IPR036955">
    <property type="entry name" value="AP2/ERF_dom_sf"/>
</dbReference>
<keyword evidence="5" id="KW-0804">Transcription</keyword>
<dbReference type="AlphaFoldDB" id="A0A9D3USB7"/>
<reference evidence="9 10" key="1">
    <citation type="journal article" date="2021" name="Plant Biotechnol. J.">
        <title>Multi-omics assisted identification of the key and species-specific regulatory components of drought-tolerant mechanisms in Gossypium stocksii.</title>
        <authorList>
            <person name="Yu D."/>
            <person name="Ke L."/>
            <person name="Zhang D."/>
            <person name="Wu Y."/>
            <person name="Sun Y."/>
            <person name="Mei J."/>
            <person name="Sun J."/>
            <person name="Sun Y."/>
        </authorList>
    </citation>
    <scope>NUCLEOTIDE SEQUENCE [LARGE SCALE GENOMIC DNA]</scope>
    <source>
        <strain evidence="10">cv. E1</strain>
        <tissue evidence="9">Leaf</tissue>
    </source>
</reference>
<dbReference type="SUPFAM" id="SSF54171">
    <property type="entry name" value="DNA-binding domain"/>
    <property type="match status" value="1"/>
</dbReference>
<gene>
    <name evidence="9" type="ORF">J1N35_034603</name>
</gene>
<evidence type="ECO:0000256" key="7">
    <source>
        <dbReference type="SAM" id="MobiDB-lite"/>
    </source>
</evidence>